<dbReference type="GO" id="GO:0009279">
    <property type="term" value="C:cell outer membrane"/>
    <property type="evidence" value="ECO:0007669"/>
    <property type="project" value="UniProtKB-SubCell"/>
</dbReference>
<evidence type="ECO:0000313" key="3">
    <source>
        <dbReference type="EMBL" id="SDV48277.1"/>
    </source>
</evidence>
<reference evidence="4" key="1">
    <citation type="submission" date="2016-09" db="EMBL/GenBank/DDBJ databases">
        <authorList>
            <person name="Varghese N."/>
            <person name="Submissions S."/>
        </authorList>
    </citation>
    <scope>NUCLEOTIDE SEQUENCE [LARGE SCALE GENOMIC DNA]</scope>
    <source>
        <strain evidence="4">JS23</strain>
    </source>
</reference>
<dbReference type="PANTHER" id="PTHR36920">
    <property type="match status" value="1"/>
</dbReference>
<accession>A0A1H2PNP6</accession>
<dbReference type="RefSeq" id="WP_235837864.1">
    <property type="nucleotide sequence ID" value="NZ_FNLO01000004.1"/>
</dbReference>
<dbReference type="AlphaFoldDB" id="A0A1H2PNP6"/>
<dbReference type="PANTHER" id="PTHR36920:SF1">
    <property type="entry name" value="OUTER MEMBRANE PROTEIN W"/>
    <property type="match status" value="1"/>
</dbReference>
<dbReference type="Proteomes" id="UP000243719">
    <property type="component" value="Unassembled WGS sequence"/>
</dbReference>
<comment type="subcellular location">
    <subcellularLocation>
        <location evidence="1">Cell outer membrane</location>
    </subcellularLocation>
</comment>
<name>A0A1H2PNP6_9BURK</name>
<keyword evidence="2" id="KW-0732">Signal</keyword>
<evidence type="ECO:0000313" key="4">
    <source>
        <dbReference type="Proteomes" id="UP000243719"/>
    </source>
</evidence>
<dbReference type="Gene3D" id="2.40.160.20">
    <property type="match status" value="1"/>
</dbReference>
<dbReference type="GO" id="GO:0055085">
    <property type="term" value="P:transmembrane transport"/>
    <property type="evidence" value="ECO:0007669"/>
    <property type="project" value="TreeGrafter"/>
</dbReference>
<dbReference type="EMBL" id="FNLO01000004">
    <property type="protein sequence ID" value="SDV48277.1"/>
    <property type="molecule type" value="Genomic_DNA"/>
</dbReference>
<gene>
    <name evidence="3" type="ORF">SAMN05216551_104319</name>
</gene>
<keyword evidence="4" id="KW-1185">Reference proteome</keyword>
<protein>
    <submittedName>
        <fullName evidence="3">Outer membrane protein</fullName>
    </submittedName>
</protein>
<evidence type="ECO:0000256" key="1">
    <source>
        <dbReference type="ARBA" id="ARBA00004442"/>
    </source>
</evidence>
<dbReference type="SUPFAM" id="SSF56925">
    <property type="entry name" value="OMPA-like"/>
    <property type="match status" value="1"/>
</dbReference>
<proteinExistence type="predicted"/>
<dbReference type="InterPro" id="IPR011250">
    <property type="entry name" value="OMP/PagP_B-barrel"/>
</dbReference>
<dbReference type="Pfam" id="PF03922">
    <property type="entry name" value="OmpW"/>
    <property type="match status" value="1"/>
</dbReference>
<dbReference type="InterPro" id="IPR005618">
    <property type="entry name" value="OMPW"/>
</dbReference>
<feature type="chain" id="PRO_5017334982" evidence="2">
    <location>
        <begin position="22"/>
        <end position="245"/>
    </location>
</feature>
<organism evidence="3 4">
    <name type="scientific">Chitinasiproducens palmae</name>
    <dbReference type="NCBI Taxonomy" id="1770053"/>
    <lineage>
        <taxon>Bacteria</taxon>
        <taxon>Pseudomonadati</taxon>
        <taxon>Pseudomonadota</taxon>
        <taxon>Betaproteobacteria</taxon>
        <taxon>Burkholderiales</taxon>
        <taxon>Burkholderiaceae</taxon>
        <taxon>Chitinasiproducens</taxon>
    </lineage>
</organism>
<sequence length="245" mass="25593">MIRRMALVAAFGGALSGAAQAQSAGSFVANVGWFHFAPQDSSRPLEVTRPGQAAVTVPGTGATVSNADTVGITGTYFITDNIAAEAVFGYPPRFKLYGEGGLGKLGQLGSASEWSPTLLLKYYFGQAGSRFRPYVGAGASYVWYGNVKLNAAMANGSFLAPGAAQGVVAVGPTSADLTSSVAPVVNAGLAYNINDRWSISASVSYMWLSTRATLTTRLPNGAQITSQTRLKIDPIITFVSLGYRF</sequence>
<feature type="signal peptide" evidence="2">
    <location>
        <begin position="1"/>
        <end position="21"/>
    </location>
</feature>
<evidence type="ECO:0000256" key="2">
    <source>
        <dbReference type="SAM" id="SignalP"/>
    </source>
</evidence>
<dbReference type="STRING" id="1770053.SAMN05216551_104319"/>